<evidence type="ECO:0008006" key="3">
    <source>
        <dbReference type="Google" id="ProtNLM"/>
    </source>
</evidence>
<dbReference type="AlphaFoldDB" id="A0A3N1ZX53"/>
<accession>A0A3N1ZX53</accession>
<comment type="caution">
    <text evidence="1">The sequence shown here is derived from an EMBL/GenBank/DDBJ whole genome shotgun (WGS) entry which is preliminary data.</text>
</comment>
<dbReference type="SUPFAM" id="SSF52540">
    <property type="entry name" value="P-loop containing nucleoside triphosphate hydrolases"/>
    <property type="match status" value="1"/>
</dbReference>
<evidence type="ECO:0000313" key="1">
    <source>
        <dbReference type="EMBL" id="ROR55067.1"/>
    </source>
</evidence>
<name>A0A3N1ZX53_9ACTN</name>
<dbReference type="EMBL" id="RKHG01000001">
    <property type="protein sequence ID" value="ROR55067.1"/>
    <property type="molecule type" value="Genomic_DNA"/>
</dbReference>
<sequence>MSWSEVTFTTGPAEAGKHHAEAAAGNTAVVAEAKATLLTALAHAELAGEGITHLLLKAAAGAGKSYALRQLIVAAAGSPGSRAVGVTAFTNNQIRPLAVGLAKELGRARVCLHLSQNAMDQLPPDVEQQVTVVTKAKDIPASCDVLVATAHKLKAPGEKGRIADALGVEEGHPLFHVLFVDEAWQMPHHLFDVVGRLAPVIVGVGDVGQLPPLEVGTNPWRGDSGHNPYRAWPIAFHGKSSTWERELPAVWRPAGEALGLWRAFYPGWGELNSVAAPGDRRIVPHGNGPSAPLWRQVGTGVPTLLKVDGLPDSEAPDVDLPLTLALEGWLDDLFSDGFTVETAEYASDAQPTGEVKTDNPGGTATGDPLVVLLATRNQAVDDLHAVAERLREKHGLQERDLVASTVDSWQGRTNALTIAFHPLTGATQLDDFNSAFGRLAVTCTRATHGLLVLSRTGLDDLLETAPARPGTPFGEPGFRQLPRQTHQRILGSFARGKIDLSEQQNQGA</sequence>
<protein>
    <recommendedName>
        <fullName evidence="3">AAA domain-containing protein</fullName>
    </recommendedName>
</protein>
<dbReference type="Gene3D" id="3.40.50.300">
    <property type="entry name" value="P-loop containing nucleotide triphosphate hydrolases"/>
    <property type="match status" value="1"/>
</dbReference>
<reference evidence="1 2" key="1">
    <citation type="submission" date="2018-11" db="EMBL/GenBank/DDBJ databases">
        <title>Sequencing the genomes of 1000 actinobacteria strains.</title>
        <authorList>
            <person name="Klenk H.-P."/>
        </authorList>
    </citation>
    <scope>NUCLEOTIDE SEQUENCE [LARGE SCALE GENOMIC DNA]</scope>
    <source>
        <strain evidence="1 2">DSM 10546</strain>
    </source>
</reference>
<organism evidence="1 2">
    <name type="scientific">Luteococcus japonicus</name>
    <dbReference type="NCBI Taxonomy" id="33984"/>
    <lineage>
        <taxon>Bacteria</taxon>
        <taxon>Bacillati</taxon>
        <taxon>Actinomycetota</taxon>
        <taxon>Actinomycetes</taxon>
        <taxon>Propionibacteriales</taxon>
        <taxon>Propionibacteriaceae</taxon>
        <taxon>Luteococcus</taxon>
    </lineage>
</organism>
<proteinExistence type="predicted"/>
<gene>
    <name evidence="1" type="ORF">EDD41_2318</name>
</gene>
<evidence type="ECO:0000313" key="2">
    <source>
        <dbReference type="Proteomes" id="UP000275749"/>
    </source>
</evidence>
<dbReference type="InterPro" id="IPR027417">
    <property type="entry name" value="P-loop_NTPase"/>
</dbReference>
<dbReference type="Proteomes" id="UP000275749">
    <property type="component" value="Unassembled WGS sequence"/>
</dbReference>
<dbReference type="RefSeq" id="WP_123575981.1">
    <property type="nucleotide sequence ID" value="NZ_RKHG01000001.1"/>
</dbReference>